<evidence type="ECO:0000313" key="1">
    <source>
        <dbReference type="EMBL" id="QLH80897.1"/>
    </source>
</evidence>
<organism evidence="1 2">
    <name type="scientific">Halosimplex pelagicum</name>
    <dbReference type="NCBI Taxonomy" id="869886"/>
    <lineage>
        <taxon>Archaea</taxon>
        <taxon>Methanobacteriati</taxon>
        <taxon>Methanobacteriota</taxon>
        <taxon>Stenosarchaea group</taxon>
        <taxon>Halobacteria</taxon>
        <taxon>Halobacteriales</taxon>
        <taxon>Haloarculaceae</taxon>
        <taxon>Halosimplex</taxon>
    </lineage>
</organism>
<evidence type="ECO:0000313" key="2">
    <source>
        <dbReference type="Proteomes" id="UP000509346"/>
    </source>
</evidence>
<dbReference type="AlphaFoldDB" id="A0A7D5P4U8"/>
<dbReference type="KEGG" id="hpel:HZS54_04245"/>
<keyword evidence="2" id="KW-1185">Reference proteome</keyword>
<dbReference type="OrthoDB" id="333414at2157"/>
<proteinExistence type="predicted"/>
<gene>
    <name evidence="1" type="ORF">HZS54_04245</name>
</gene>
<sequence length="51" mass="5849">MAYTCQCGATLRYKQDLVKEQGEVYPTWKCRACLSEVPGVHAERIKHEHPS</sequence>
<dbReference type="EMBL" id="CP058909">
    <property type="protein sequence ID" value="QLH80897.1"/>
    <property type="molecule type" value="Genomic_DNA"/>
</dbReference>
<accession>A0A7D5P4U8</accession>
<dbReference type="RefSeq" id="WP_179920715.1">
    <property type="nucleotide sequence ID" value="NZ_CP058909.1"/>
</dbReference>
<dbReference type="Proteomes" id="UP000509346">
    <property type="component" value="Chromosome"/>
</dbReference>
<dbReference type="GeneID" id="56081772"/>
<reference evidence="1 2" key="1">
    <citation type="submission" date="2020-07" db="EMBL/GenBank/DDBJ databases">
        <title>Halosimplex litoreum sp. nov. and Halosimplex rubrum sp. nov., isolated from different salt environments.</title>
        <authorList>
            <person name="Cui H."/>
        </authorList>
    </citation>
    <scope>NUCLEOTIDE SEQUENCE [LARGE SCALE GENOMIC DNA]</scope>
    <source>
        <strain evidence="1 2">R2</strain>
    </source>
</reference>
<name>A0A7D5P4U8_9EURY</name>
<protein>
    <submittedName>
        <fullName evidence="1">Uncharacterized protein</fullName>
    </submittedName>
</protein>